<dbReference type="Gene3D" id="1.20.1270.10">
    <property type="match status" value="1"/>
</dbReference>
<evidence type="ECO:0000313" key="10">
    <source>
        <dbReference type="Proteomes" id="UP001589646"/>
    </source>
</evidence>
<comment type="caution">
    <text evidence="9">The sequence shown here is derived from an EMBL/GenBank/DDBJ whole genome shotgun (WGS) entry which is preliminary data.</text>
</comment>
<evidence type="ECO:0000256" key="3">
    <source>
        <dbReference type="ARBA" id="ARBA00022741"/>
    </source>
</evidence>
<keyword evidence="4" id="KW-0067">ATP-binding</keyword>
<feature type="compositionally biased region" description="Basic and acidic residues" evidence="7">
    <location>
        <begin position="275"/>
        <end position="294"/>
    </location>
</feature>
<organism evidence="9 10">
    <name type="scientific">Nonomuraea roseola</name>
    <dbReference type="NCBI Taxonomy" id="46179"/>
    <lineage>
        <taxon>Bacteria</taxon>
        <taxon>Bacillati</taxon>
        <taxon>Actinomycetota</taxon>
        <taxon>Actinomycetes</taxon>
        <taxon>Streptosporangiales</taxon>
        <taxon>Streptosporangiaceae</taxon>
        <taxon>Nonomuraea</taxon>
    </lineage>
</organism>
<dbReference type="Pfam" id="PF00012">
    <property type="entry name" value="HSP70"/>
    <property type="match status" value="2"/>
</dbReference>
<dbReference type="InterPro" id="IPR029048">
    <property type="entry name" value="HSP70_C_sf"/>
</dbReference>
<dbReference type="InterPro" id="IPR029030">
    <property type="entry name" value="Caspase-like_dom_sf"/>
</dbReference>
<feature type="domain" description="Peptidase C14 caspase" evidence="8">
    <location>
        <begin position="14"/>
        <end position="227"/>
    </location>
</feature>
<dbReference type="Gene3D" id="3.40.50.1460">
    <property type="match status" value="1"/>
</dbReference>
<gene>
    <name evidence="9" type="ORF">ACFFRN_27160</name>
</gene>
<evidence type="ECO:0000256" key="6">
    <source>
        <dbReference type="ARBA" id="ARBA00023186"/>
    </source>
</evidence>
<name>A0ABV5Q4B7_9ACTN</name>
<dbReference type="PROSITE" id="PS00329">
    <property type="entry name" value="HSP70_2"/>
    <property type="match status" value="1"/>
</dbReference>
<dbReference type="InterPro" id="IPR043129">
    <property type="entry name" value="ATPase_NBD"/>
</dbReference>
<evidence type="ECO:0000256" key="2">
    <source>
        <dbReference type="ARBA" id="ARBA00022553"/>
    </source>
</evidence>
<protein>
    <submittedName>
        <fullName evidence="9">Hsp70 family protein</fullName>
    </submittedName>
</protein>
<keyword evidence="10" id="KW-1185">Reference proteome</keyword>
<dbReference type="EMBL" id="JBHMCE010000008">
    <property type="protein sequence ID" value="MFB9530295.1"/>
    <property type="molecule type" value="Genomic_DNA"/>
</dbReference>
<feature type="compositionally biased region" description="Basic and acidic residues" evidence="7">
    <location>
        <begin position="309"/>
        <end position="337"/>
    </location>
</feature>
<dbReference type="PRINTS" id="PR00301">
    <property type="entry name" value="HEATSHOCK70"/>
</dbReference>
<dbReference type="Gene3D" id="3.90.640.10">
    <property type="entry name" value="Actin, Chain A, domain 4"/>
    <property type="match status" value="1"/>
</dbReference>
<evidence type="ECO:0000256" key="1">
    <source>
        <dbReference type="ARBA" id="ARBA00007381"/>
    </source>
</evidence>
<evidence type="ECO:0000256" key="7">
    <source>
        <dbReference type="SAM" id="MobiDB-lite"/>
    </source>
</evidence>
<dbReference type="NCBIfam" id="NF047832">
    <property type="entry name" value="caspase_w_EACC1"/>
    <property type="match status" value="1"/>
</dbReference>
<dbReference type="SUPFAM" id="SSF100934">
    <property type="entry name" value="Heat shock protein 70kD (HSP70), C-terminal subdomain"/>
    <property type="match status" value="1"/>
</dbReference>
<proteinExistence type="inferred from homology"/>
<keyword evidence="5" id="KW-0346">Stress response</keyword>
<dbReference type="SUPFAM" id="SSF100920">
    <property type="entry name" value="Heat shock protein 70kD (HSP70), peptide-binding domain"/>
    <property type="match status" value="1"/>
</dbReference>
<comment type="similarity">
    <text evidence="1">Belongs to the heat shock protein 70 family.</text>
</comment>
<dbReference type="InterPro" id="IPR029047">
    <property type="entry name" value="HSP70_peptide-bd_sf"/>
</dbReference>
<feature type="region of interest" description="Disordered" evidence="7">
    <location>
        <begin position="267"/>
        <end position="337"/>
    </location>
</feature>
<dbReference type="Proteomes" id="UP001589646">
    <property type="component" value="Unassembled WGS sequence"/>
</dbReference>
<evidence type="ECO:0000313" key="9">
    <source>
        <dbReference type="EMBL" id="MFB9530295.1"/>
    </source>
</evidence>
<dbReference type="SUPFAM" id="SSF53067">
    <property type="entry name" value="Actin-like ATPase domain"/>
    <property type="match status" value="2"/>
</dbReference>
<evidence type="ECO:0000256" key="4">
    <source>
        <dbReference type="ARBA" id="ARBA00022840"/>
    </source>
</evidence>
<dbReference type="Gene3D" id="3.30.420.40">
    <property type="match status" value="2"/>
</dbReference>
<accession>A0ABV5Q4B7</accession>
<dbReference type="PANTHER" id="PTHR19375">
    <property type="entry name" value="HEAT SHOCK PROTEIN 70KDA"/>
    <property type="match status" value="1"/>
</dbReference>
<dbReference type="InterPro" id="IPR011600">
    <property type="entry name" value="Pept_C14_caspase"/>
</dbReference>
<reference evidence="9 10" key="1">
    <citation type="submission" date="2024-09" db="EMBL/GenBank/DDBJ databases">
        <authorList>
            <person name="Sun Q."/>
            <person name="Mori K."/>
        </authorList>
    </citation>
    <scope>NUCLEOTIDE SEQUENCE [LARGE SCALE GENOMIC DNA]</scope>
    <source>
        <strain evidence="9 10">JCM 3323</strain>
    </source>
</reference>
<dbReference type="RefSeq" id="WP_346124856.1">
    <property type="nucleotide sequence ID" value="NZ_BAAAXC010000015.1"/>
</dbReference>
<evidence type="ECO:0000259" key="8">
    <source>
        <dbReference type="Pfam" id="PF00656"/>
    </source>
</evidence>
<evidence type="ECO:0000256" key="5">
    <source>
        <dbReference type="ARBA" id="ARBA00023016"/>
    </source>
</evidence>
<sequence>MPLTNPEPPDFSRSRAILIGVSSYSDPSFGQLPAAYNSVRRFEEVLVDEQLCGWPRDRLTIMHNPESPMLLAQRLRRLARETEDVLLVYYVGHGTITPGGELCLTLPDTDSDDPDLTGLEHRHIKNALLDSPARIKVAILDCCYSGRAIEALADSVNVIADATATRGVFTLTASEHAAHVVPFAQQTDRATSFTAELIDLIREGLPSGAPFLTLRTLYIHLRRRLAERGLPLPNQRGTETVSEFAFTQNAALAPDPFGEQTVPFRVRPRAQSAPRRPEPPNREQQPRSRPESEPSGRPQSRDGAAPRFGRLDEPREMVEPRGDAAGPDRRATKERPDRGTIVAIDFGMTDCTVSVLRDGRPVMVPTPGGANVTPSIVAFASNGEVLVGEAAQRYSRSHPDRAFRGIKRTLGTAWSPTVDGKTLTPQQFGAFVFQKLKRDAEEFLDETVSKAVITVPALYSERRRQATSEAAQIAGLQVLRMVHEPTAIAAVFGEQIAAEGATYVLVVNLGGGAFDVSLMALEDGVIEVKVTSGDDLLGAEDWNTVIIDWLVQKFRRGHGIDLSLDPLAAERLREAVEQAKLELSSASETTIDLPYLATSGQVPLHLTETLSRARFEQLTKGLLDRCRGVVKVAFADADAVLTDLGGKIDRVVLAGGGSRMPGFADMVRSMAAPGVQTRLAPEYAAAKGAALLGGASDSILVLEVTPLSLGIETAGGVFTKIIERNTTIPTRRSEIFTTAENNQASVRIQVFQGEREIAAYNKRLGVFELAGLPPAPKGVPQIEVTFDIDANGMVNISAKDLGTGREKSVIMTGGSSLPPEEIDRMIREAEEHADRDRTAREASELRVRASALVDRVDEVIGIGGDRIPAAIITEARTAQARVRHALTREASAPGATADLDVAVRALETSAQALGSALYS</sequence>
<dbReference type="InterPro" id="IPR018181">
    <property type="entry name" value="Heat_shock_70_CS"/>
</dbReference>
<keyword evidence="6" id="KW-0143">Chaperone</keyword>
<dbReference type="SUPFAM" id="SSF52129">
    <property type="entry name" value="Caspase-like"/>
    <property type="match status" value="1"/>
</dbReference>
<keyword evidence="2" id="KW-0597">Phosphoprotein</keyword>
<dbReference type="InterPro" id="IPR013126">
    <property type="entry name" value="Hsp_70_fam"/>
</dbReference>
<dbReference type="Pfam" id="PF00656">
    <property type="entry name" value="Peptidase_C14"/>
    <property type="match status" value="1"/>
</dbReference>
<dbReference type="Gene3D" id="2.60.34.10">
    <property type="entry name" value="Substrate Binding Domain Of DNAk, Chain A, domain 1"/>
    <property type="match status" value="1"/>
</dbReference>
<keyword evidence="3" id="KW-0547">Nucleotide-binding</keyword>